<feature type="compositionally biased region" description="Low complexity" evidence="1">
    <location>
        <begin position="252"/>
        <end position="264"/>
    </location>
</feature>
<dbReference type="OrthoDB" id="5388486at2759"/>
<dbReference type="VEuPathDB" id="FungiDB:CPC735_050150"/>
<dbReference type="HOGENOM" id="CLU_033922_0_0_1"/>
<sequence>MNSLAYSLFSDLPQVPVPEQQHFDEFDLAIMSPEDILTDSTDYLCGAGASDLASTADLTRPARVEQRISSLEKFITDSHSYPSLDNDLHGAHYLPMGNTTPPLPSQTRTIRYASPSGSQGGDGSATGSLMSDHSWMRAPNHPHSAAPSPLLDSLQFNNLLSPASFIHPMEESYCSSEYSVNPNHLQHYPDLNQQINSPVPEDAPIASFDEPMHYEHSQTQYMPPYLGHDTHFAYGSPQFEAQQDIDPFLDQPPEVNEPNEVVVEPPRKRIRRAEPQDSHPTLRREARRESPRRKNNQVTKHAKLRQSSARRGTKHGGKRLASKPSSSASRKKAGRQYPCVFAPYGCKVSFVSKNEWKRHVVSQHLQLGFYRCDVDNCKVSSSSENSSALPDSTSFNPCSVNTATRPPKRFNRKDLFIQHLRRMHAPGRVPGSTTSSSKAVAPRPSKHTSDAFEASLKAVCRRCWVQQRTSPQYSQCTYCSAEFKGAGCWEARMEHVSKHCENGHAEIREDIGLREWAEREGIMWMAQDGQWELATGEKGGQRGGGMGTMVFFQN</sequence>
<name>C5PGJ2_COCP7</name>
<dbReference type="KEGG" id="cpw:9691260"/>
<feature type="region of interest" description="Disordered" evidence="1">
    <location>
        <begin position="92"/>
        <end position="144"/>
    </location>
</feature>
<dbReference type="EMBL" id="ACFW01000049">
    <property type="protein sequence ID" value="EER23645.1"/>
    <property type="molecule type" value="Genomic_DNA"/>
</dbReference>
<dbReference type="GO" id="GO:0003700">
    <property type="term" value="F:DNA-binding transcription factor activity"/>
    <property type="evidence" value="ECO:0007669"/>
    <property type="project" value="InterPro"/>
</dbReference>
<evidence type="ECO:0000313" key="2">
    <source>
        <dbReference type="EMBL" id="EER23645.1"/>
    </source>
</evidence>
<comment type="caution">
    <text evidence="2">The sequence shown here is derived from an EMBL/GenBank/DDBJ whole genome shotgun (WGS) entry which is preliminary data.</text>
</comment>
<dbReference type="AlphaFoldDB" id="C5PGJ2"/>
<feature type="compositionally biased region" description="Basic and acidic residues" evidence="1">
    <location>
        <begin position="272"/>
        <end position="289"/>
    </location>
</feature>
<organism evidence="2 3">
    <name type="scientific">Coccidioides posadasii (strain C735)</name>
    <name type="common">Valley fever fungus</name>
    <dbReference type="NCBI Taxonomy" id="222929"/>
    <lineage>
        <taxon>Eukaryota</taxon>
        <taxon>Fungi</taxon>
        <taxon>Dikarya</taxon>
        <taxon>Ascomycota</taxon>
        <taxon>Pezizomycotina</taxon>
        <taxon>Eurotiomycetes</taxon>
        <taxon>Eurotiomycetidae</taxon>
        <taxon>Onygenales</taxon>
        <taxon>Onygenaceae</taxon>
        <taxon>Coccidioides</taxon>
    </lineage>
</organism>
<feature type="compositionally biased region" description="Polar residues" evidence="1">
    <location>
        <begin position="97"/>
        <end position="109"/>
    </location>
</feature>
<gene>
    <name evidence="2" type="ORF">CPC735_050150</name>
</gene>
<feature type="region of interest" description="Disordered" evidence="1">
    <location>
        <begin position="423"/>
        <end position="448"/>
    </location>
</feature>
<evidence type="ECO:0000313" key="3">
    <source>
        <dbReference type="Proteomes" id="UP000009084"/>
    </source>
</evidence>
<evidence type="ECO:0000256" key="1">
    <source>
        <dbReference type="SAM" id="MobiDB-lite"/>
    </source>
</evidence>
<dbReference type="Proteomes" id="UP000009084">
    <property type="component" value="Unassembled WGS sequence"/>
</dbReference>
<accession>C5PGJ2</accession>
<reference evidence="2 3" key="1">
    <citation type="journal article" date="2009" name="Genome Res.">
        <title>Comparative genomic analyses of the human fungal pathogens Coccidioides and their relatives.</title>
        <authorList>
            <person name="Sharpton T.J."/>
            <person name="Stajich J.E."/>
            <person name="Rounsley S.D."/>
            <person name="Gardner M.J."/>
            <person name="Wortman J.R."/>
            <person name="Jordar V.S."/>
            <person name="Maiti R."/>
            <person name="Kodira C.D."/>
            <person name="Neafsey D.E."/>
            <person name="Zeng Q."/>
            <person name="Hung C.-Y."/>
            <person name="McMahan C."/>
            <person name="Muszewska A."/>
            <person name="Grynberg M."/>
            <person name="Mandel M.A."/>
            <person name="Kellner E.M."/>
            <person name="Barker B.M."/>
            <person name="Galgiani J.N."/>
            <person name="Orbach M.J."/>
            <person name="Kirkland T.N."/>
            <person name="Cole G.T."/>
            <person name="Henn M.R."/>
            <person name="Birren B.W."/>
            <person name="Taylor J.W."/>
        </authorList>
    </citation>
    <scope>NUCLEOTIDE SEQUENCE [LARGE SCALE GENOMIC DNA]</scope>
    <source>
        <strain evidence="3">C735</strain>
    </source>
</reference>
<dbReference type="PANTHER" id="PTHR23225:SF2">
    <property type="entry name" value="AT09679P-RELATED"/>
    <property type="match status" value="1"/>
</dbReference>
<proteinExistence type="predicted"/>
<feature type="compositionally biased region" description="Basic residues" evidence="1">
    <location>
        <begin position="311"/>
        <end position="321"/>
    </location>
</feature>
<protein>
    <submittedName>
        <fullName evidence="2">Zinc finger, C2H2 type domain containing protein</fullName>
    </submittedName>
</protein>
<feature type="compositionally biased region" description="Basic residues" evidence="1">
    <location>
        <begin position="290"/>
        <end position="304"/>
    </location>
</feature>
<dbReference type="PANTHER" id="PTHR23225">
    <property type="entry name" value="ZINC FINGER PROTEIN"/>
    <property type="match status" value="1"/>
</dbReference>
<feature type="region of interest" description="Disordered" evidence="1">
    <location>
        <begin position="248"/>
        <end position="334"/>
    </location>
</feature>
<dbReference type="InterPro" id="IPR039970">
    <property type="entry name" value="TF_Grauzone"/>
</dbReference>